<evidence type="ECO:0000259" key="2">
    <source>
        <dbReference type="Pfam" id="PF12776"/>
    </source>
</evidence>
<sequence>MFSAFNSCLWFHFVEALGATSCIRCSHWVQLGNVIPYQSEHHLGMDTQPFHSIPRTEKKNKNYYWNAHQDDYFIDLMVNEVSRGRKTGGVFHKDAWNAMTKAMKAKYGEDFDKDRLRNRLKTIKGQYSNVKQLLQQSGFWWNEETKMVTGDEAVWDDFIQEHAWAAKYRKTAVRKYGDMAICFGDPVADGSFSQTGHDAPLKENTPLGDATPNDLTGGMSPADFGSPIFDLVEKVSQASSSGGNARASSTACKKRRRSSSLVVPRMIQAGLTQQFWQASALHQCMLGRRHRLCIDTSWEECYQYVDKFKGVSCCPFCTPQESEASENFKKNMEQHQSVISIT</sequence>
<evidence type="ECO:0000313" key="3">
    <source>
        <dbReference type="EMBL" id="ERN06289.1"/>
    </source>
</evidence>
<dbReference type="PANTHER" id="PTHR46929">
    <property type="entry name" value="EXPRESSED PROTEIN"/>
    <property type="match status" value="1"/>
</dbReference>
<dbReference type="Proteomes" id="UP000017836">
    <property type="component" value="Unassembled WGS sequence"/>
</dbReference>
<reference evidence="4" key="1">
    <citation type="journal article" date="2013" name="Science">
        <title>The Amborella genome and the evolution of flowering plants.</title>
        <authorList>
            <consortium name="Amborella Genome Project"/>
        </authorList>
    </citation>
    <scope>NUCLEOTIDE SEQUENCE [LARGE SCALE GENOMIC DNA]</scope>
</reference>
<dbReference type="InterPro" id="IPR024752">
    <property type="entry name" value="Myb/SANT-like_dom"/>
</dbReference>
<keyword evidence="4" id="KW-1185">Reference proteome</keyword>
<name>W1PF03_AMBTC</name>
<dbReference type="PANTHER" id="PTHR46929:SF33">
    <property type="entry name" value="L10-INTERACTING MYB DOMAIN-CONTAINING PROTEIN-LIKE ISOFORM X1"/>
    <property type="match status" value="1"/>
</dbReference>
<keyword evidence="1" id="KW-0732">Signal</keyword>
<dbReference type="Gramene" id="ERN06289">
    <property type="protein sequence ID" value="ERN06289"/>
    <property type="gene ID" value="AMTR_s00016p00221080"/>
</dbReference>
<feature type="signal peptide" evidence="1">
    <location>
        <begin position="1"/>
        <end position="16"/>
    </location>
</feature>
<protein>
    <recommendedName>
        <fullName evidence="2">Myb/SANT-like domain-containing protein</fullName>
    </recommendedName>
</protein>
<feature type="chain" id="PRO_5004807988" description="Myb/SANT-like domain-containing protein" evidence="1">
    <location>
        <begin position="17"/>
        <end position="342"/>
    </location>
</feature>
<feature type="non-terminal residue" evidence="3">
    <location>
        <position position="342"/>
    </location>
</feature>
<dbReference type="HOGENOM" id="CLU_812788_0_0_1"/>
<dbReference type="Pfam" id="PF12776">
    <property type="entry name" value="Myb_DNA-bind_3"/>
    <property type="match status" value="1"/>
</dbReference>
<organism evidence="3 4">
    <name type="scientific">Amborella trichopoda</name>
    <dbReference type="NCBI Taxonomy" id="13333"/>
    <lineage>
        <taxon>Eukaryota</taxon>
        <taxon>Viridiplantae</taxon>
        <taxon>Streptophyta</taxon>
        <taxon>Embryophyta</taxon>
        <taxon>Tracheophyta</taxon>
        <taxon>Spermatophyta</taxon>
        <taxon>Magnoliopsida</taxon>
        <taxon>Amborellales</taxon>
        <taxon>Amborellaceae</taxon>
        <taxon>Amborella</taxon>
    </lineage>
</organism>
<feature type="domain" description="Myb/SANT-like" evidence="2">
    <location>
        <begin position="64"/>
        <end position="157"/>
    </location>
</feature>
<gene>
    <name evidence="3" type="ORF">AMTR_s00016p00221080</name>
</gene>
<evidence type="ECO:0000313" key="4">
    <source>
        <dbReference type="Proteomes" id="UP000017836"/>
    </source>
</evidence>
<evidence type="ECO:0000256" key="1">
    <source>
        <dbReference type="SAM" id="SignalP"/>
    </source>
</evidence>
<proteinExistence type="predicted"/>
<dbReference type="AlphaFoldDB" id="W1PF03"/>
<dbReference type="EMBL" id="KI393908">
    <property type="protein sequence ID" value="ERN06289.1"/>
    <property type="molecule type" value="Genomic_DNA"/>
</dbReference>
<accession>W1PF03</accession>